<dbReference type="PANTHER" id="PTHR30629">
    <property type="entry name" value="PROPHAGE INTEGRASE"/>
    <property type="match status" value="1"/>
</dbReference>
<keyword evidence="3 5" id="KW-0238">DNA-binding</keyword>
<protein>
    <submittedName>
        <fullName evidence="9">Tyrosine-type recombinase/integrase</fullName>
    </submittedName>
</protein>
<dbReference type="InterPro" id="IPR013762">
    <property type="entry name" value="Integrase-like_cat_sf"/>
</dbReference>
<organism evidence="9 10">
    <name type="scientific">Cognatiluteimonas sedimenti</name>
    <dbReference type="NCBI Taxonomy" id="2927791"/>
    <lineage>
        <taxon>Bacteria</taxon>
        <taxon>Pseudomonadati</taxon>
        <taxon>Pseudomonadota</taxon>
        <taxon>Gammaproteobacteria</taxon>
        <taxon>Lysobacterales</taxon>
        <taxon>Lysobacteraceae</taxon>
        <taxon>Cognatiluteimonas</taxon>
    </lineage>
</organism>
<evidence type="ECO:0000313" key="9">
    <source>
        <dbReference type="EMBL" id="MCJ0825950.1"/>
    </source>
</evidence>
<dbReference type="InterPro" id="IPR011010">
    <property type="entry name" value="DNA_brk_join_enz"/>
</dbReference>
<evidence type="ECO:0000256" key="3">
    <source>
        <dbReference type="ARBA" id="ARBA00023125"/>
    </source>
</evidence>
<evidence type="ECO:0000256" key="2">
    <source>
        <dbReference type="ARBA" id="ARBA00022908"/>
    </source>
</evidence>
<dbReference type="PROSITE" id="PS51898">
    <property type="entry name" value="TYR_RECOMBINASE"/>
    <property type="match status" value="1"/>
</dbReference>
<dbReference type="CDD" id="cd00801">
    <property type="entry name" value="INT_P4_C"/>
    <property type="match status" value="1"/>
</dbReference>
<feature type="compositionally biased region" description="Basic and acidic residues" evidence="6">
    <location>
        <begin position="99"/>
        <end position="120"/>
    </location>
</feature>
<comment type="similarity">
    <text evidence="1">Belongs to the 'phage' integrase family.</text>
</comment>
<evidence type="ECO:0000256" key="4">
    <source>
        <dbReference type="ARBA" id="ARBA00023172"/>
    </source>
</evidence>
<dbReference type="InterPro" id="IPR002104">
    <property type="entry name" value="Integrase_catalytic"/>
</dbReference>
<evidence type="ECO:0000256" key="5">
    <source>
        <dbReference type="PROSITE-ProRule" id="PRU01248"/>
    </source>
</evidence>
<name>A0ABT0A4T5_9GAMM</name>
<dbReference type="Pfam" id="PF22022">
    <property type="entry name" value="Phage_int_M"/>
    <property type="match status" value="1"/>
</dbReference>
<keyword evidence="2" id="KW-0229">DNA integration</keyword>
<dbReference type="InterPro" id="IPR053876">
    <property type="entry name" value="Phage_int_M"/>
</dbReference>
<feature type="domain" description="Tyr recombinase" evidence="7">
    <location>
        <begin position="255"/>
        <end position="445"/>
    </location>
</feature>
<dbReference type="InterPro" id="IPR038488">
    <property type="entry name" value="Integrase_DNA-bd_sf"/>
</dbReference>
<comment type="caution">
    <text evidence="9">The sequence shown here is derived from an EMBL/GenBank/DDBJ whole genome shotgun (WGS) entry which is preliminary data.</text>
</comment>
<dbReference type="RefSeq" id="WP_243320951.1">
    <property type="nucleotide sequence ID" value="NZ_JALGCL010000002.1"/>
</dbReference>
<dbReference type="PANTHER" id="PTHR30629:SF2">
    <property type="entry name" value="PROPHAGE INTEGRASE INTS-RELATED"/>
    <property type="match status" value="1"/>
</dbReference>
<feature type="region of interest" description="Disordered" evidence="6">
    <location>
        <begin position="97"/>
        <end position="120"/>
    </location>
</feature>
<keyword evidence="4" id="KW-0233">DNA recombination</keyword>
<evidence type="ECO:0000259" key="8">
    <source>
        <dbReference type="PROSITE" id="PS51900"/>
    </source>
</evidence>
<gene>
    <name evidence="9" type="ORF">MQC88_08275</name>
</gene>
<keyword evidence="10" id="KW-1185">Reference proteome</keyword>
<proteinExistence type="inferred from homology"/>
<dbReference type="Gene3D" id="3.30.160.390">
    <property type="entry name" value="Integrase, DNA-binding domain"/>
    <property type="match status" value="1"/>
</dbReference>
<evidence type="ECO:0000259" key="7">
    <source>
        <dbReference type="PROSITE" id="PS51898"/>
    </source>
</evidence>
<dbReference type="PROSITE" id="PS51900">
    <property type="entry name" value="CB"/>
    <property type="match status" value="1"/>
</dbReference>
<dbReference type="Gene3D" id="1.10.150.130">
    <property type="match status" value="1"/>
</dbReference>
<accession>A0ABT0A4T5</accession>
<dbReference type="EMBL" id="JALGCL010000002">
    <property type="protein sequence ID" value="MCJ0825950.1"/>
    <property type="molecule type" value="Genomic_DNA"/>
</dbReference>
<dbReference type="Proteomes" id="UP001165423">
    <property type="component" value="Unassembled WGS sequence"/>
</dbReference>
<sequence length="475" mass="53527">MAKTDRKPPETYKLDDEFIRNRERPAKGNVIYYDSEVKGFAVRVTRSPDATFLFCYGPTPRRMVIGKWTASSGGSRSSVVKRMRALAADYRTQVIAGRDPYKERQDDEAEREAARRQREEAEAEREAARIREERDVTVDELFARYLAEHGPKLRPATARAASRRFKRHLRDAWGNRKAKDVTRADVAALVKPLRAQGKASEVVHVLSLVNGLFSFAVDDDELDTITENPARGLKKKLVSKAERPQPKDRALVTAREFRAFYLLTAPRANDQVKGMNADVAACLRLMMLTGCRPSEAAGIEWDEIDFHAKLWNKPADAPGRSKSRRADMVPLVDEAMEILVARRGNGSQYVFPSGRSRRAVNGGGEGVLTEHRLAAALRDAAPRLRRMGVKEPFTPHDLRRTVTTGLFDIDVSEYIIKRTLNHSTKGVTDIHYMKSMLLRQRRAALQGWVDYLEQMIRGAPQADNVVEFRAAAGGR</sequence>
<dbReference type="Gene3D" id="1.10.443.10">
    <property type="entry name" value="Intergrase catalytic core"/>
    <property type="match status" value="1"/>
</dbReference>
<reference evidence="9 10" key="1">
    <citation type="submission" date="2022-03" db="EMBL/GenBank/DDBJ databases">
        <title>Luteimonas soily sp. nov., a novel bacterium isolated from the soil.</title>
        <authorList>
            <person name="Zhang X."/>
        </authorList>
    </citation>
    <scope>NUCLEOTIDE SEQUENCE [LARGE SCALE GENOMIC DNA]</scope>
    <source>
        <strain evidence="9 10">50</strain>
    </source>
</reference>
<dbReference type="Pfam" id="PF00589">
    <property type="entry name" value="Phage_integrase"/>
    <property type="match status" value="1"/>
</dbReference>
<feature type="domain" description="Core-binding (CB)" evidence="8">
    <location>
        <begin position="136"/>
        <end position="217"/>
    </location>
</feature>
<evidence type="ECO:0000256" key="6">
    <source>
        <dbReference type="SAM" id="MobiDB-lite"/>
    </source>
</evidence>
<dbReference type="InterPro" id="IPR050808">
    <property type="entry name" value="Phage_Integrase"/>
</dbReference>
<evidence type="ECO:0000313" key="10">
    <source>
        <dbReference type="Proteomes" id="UP001165423"/>
    </source>
</evidence>
<dbReference type="InterPro" id="IPR010998">
    <property type="entry name" value="Integrase_recombinase_N"/>
</dbReference>
<dbReference type="InterPro" id="IPR044068">
    <property type="entry name" value="CB"/>
</dbReference>
<evidence type="ECO:0000256" key="1">
    <source>
        <dbReference type="ARBA" id="ARBA00008857"/>
    </source>
</evidence>
<dbReference type="SUPFAM" id="SSF56349">
    <property type="entry name" value="DNA breaking-rejoining enzymes"/>
    <property type="match status" value="1"/>
</dbReference>